<evidence type="ECO:0000313" key="9">
    <source>
        <dbReference type="Proteomes" id="UP000054324"/>
    </source>
</evidence>
<dbReference type="CTD" id="20320005"/>
<keyword evidence="2" id="KW-0653">Protein transport</keyword>
<dbReference type="EMBL" id="KL596732">
    <property type="protein sequence ID" value="KER27064.1"/>
    <property type="molecule type" value="Genomic_DNA"/>
</dbReference>
<dbReference type="PANTHER" id="PTHR21502:SF4">
    <property type="entry name" value="RILP-LIKE PROTEIN HOMOLOG"/>
    <property type="match status" value="1"/>
</dbReference>
<evidence type="ECO:0000256" key="1">
    <source>
        <dbReference type="ARBA" id="ARBA00022448"/>
    </source>
</evidence>
<evidence type="ECO:0000256" key="5">
    <source>
        <dbReference type="SAM" id="MobiDB-lite"/>
    </source>
</evidence>
<dbReference type="Pfam" id="PF11461">
    <property type="entry name" value="RILP"/>
    <property type="match status" value="1"/>
</dbReference>
<dbReference type="InterPro" id="IPR021563">
    <property type="entry name" value="RILP_dimer"/>
</dbReference>
<sequence>MPITLSYMPFTFLLPGQISILSPLFSSPLLTCHSTLAEPNVEHFALSADPAKSRPGTPTITVLDVYDIAASIGKEFEAIIDRHGPDSVSSLMPKVISVLEELEDFASRFDSEGRELVTLQLAVRRLELEKCERVNDRTRSEKEFEQLEETWQKETRELLQLIDRLKEENAQLREAVREQRESKDAPADFRQRTTGAIEEIQLMLRLKEVIDRQKIELRGLSRQLAQRNVDLDAMQQQATRLAKLNAVLRRRHYVSKKQTDQLLSEKHDLEVTLRTKEELIQQMRDHVCQSPTDRAADRSLTCGMTASLIKELASPGTPPAPLTESQLIERLNTEDKMITNGSDPNKPRFTVQELRDLLTERNELKSRLIEVEEELSVYRRAGSRSSIQNSIPPACRWDSEPPVQGPINREPSDKAFGRVERSSGIAQFFDSLFSKLSK</sequence>
<dbReference type="PROSITE" id="PS51776">
    <property type="entry name" value="RH1"/>
    <property type="match status" value="1"/>
</dbReference>
<dbReference type="KEGG" id="ovi:T265_05823"/>
<reference evidence="8 9" key="1">
    <citation type="submission" date="2013-11" db="EMBL/GenBank/DDBJ databases">
        <title>Opisthorchis viverrini - life in the bile duct.</title>
        <authorList>
            <person name="Young N.D."/>
            <person name="Nagarajan N."/>
            <person name="Lin S.J."/>
            <person name="Korhonen P.K."/>
            <person name="Jex A.R."/>
            <person name="Hall R.S."/>
            <person name="Safavi-Hemami H."/>
            <person name="Kaewkong W."/>
            <person name="Bertrand D."/>
            <person name="Gao S."/>
            <person name="Seet Q."/>
            <person name="Wongkham S."/>
            <person name="Teh B.T."/>
            <person name="Wongkham C."/>
            <person name="Intapan P.M."/>
            <person name="Maleewong W."/>
            <person name="Yang X."/>
            <person name="Hu M."/>
            <person name="Wang Z."/>
            <person name="Hofmann A."/>
            <person name="Sternberg P.W."/>
            <person name="Tan P."/>
            <person name="Wang J."/>
            <person name="Gasser R.B."/>
        </authorList>
    </citation>
    <scope>NUCLEOTIDE SEQUENCE [LARGE SCALE GENOMIC DNA]</scope>
</reference>
<dbReference type="GO" id="GO:0060271">
    <property type="term" value="P:cilium assembly"/>
    <property type="evidence" value="ECO:0007669"/>
    <property type="project" value="TreeGrafter"/>
</dbReference>
<organism evidence="8 9">
    <name type="scientific">Opisthorchis viverrini</name>
    <name type="common">Southeast Asian liver fluke</name>
    <dbReference type="NCBI Taxonomy" id="6198"/>
    <lineage>
        <taxon>Eukaryota</taxon>
        <taxon>Metazoa</taxon>
        <taxon>Spiralia</taxon>
        <taxon>Lophotrochozoa</taxon>
        <taxon>Platyhelminthes</taxon>
        <taxon>Trematoda</taxon>
        <taxon>Digenea</taxon>
        <taxon>Opisthorchiida</taxon>
        <taxon>Opisthorchiata</taxon>
        <taxon>Opisthorchiidae</taxon>
        <taxon>Opisthorchis</taxon>
    </lineage>
</organism>
<evidence type="ECO:0000256" key="2">
    <source>
        <dbReference type="ARBA" id="ARBA00022927"/>
    </source>
</evidence>
<dbReference type="GO" id="GO:0031267">
    <property type="term" value="F:small GTPase binding"/>
    <property type="evidence" value="ECO:0007669"/>
    <property type="project" value="TreeGrafter"/>
</dbReference>
<keyword evidence="1" id="KW-0813">Transport</keyword>
<proteinExistence type="predicted"/>
<dbReference type="Gene3D" id="1.20.58.1770">
    <property type="match status" value="1"/>
</dbReference>
<dbReference type="InterPro" id="IPR034743">
    <property type="entry name" value="RH1"/>
</dbReference>
<accession>A0A075AEU2</accession>
<dbReference type="PANTHER" id="PTHR21502">
    <property type="entry name" value="ZINC FINGER PROTEIN DZIP1"/>
    <property type="match status" value="1"/>
</dbReference>
<evidence type="ECO:0000313" key="8">
    <source>
        <dbReference type="EMBL" id="KER27064.1"/>
    </source>
</evidence>
<feature type="coiled-coil region" evidence="4">
    <location>
        <begin position="354"/>
        <end position="381"/>
    </location>
</feature>
<dbReference type="OrthoDB" id="10069524at2759"/>
<feature type="domain" description="RH2" evidence="7">
    <location>
        <begin position="346"/>
        <end position="427"/>
    </location>
</feature>
<dbReference type="SUPFAM" id="SSF161256">
    <property type="entry name" value="RILP dimerisation region"/>
    <property type="match status" value="1"/>
</dbReference>
<dbReference type="InterPro" id="IPR051241">
    <property type="entry name" value="DZIP_RILPL"/>
</dbReference>
<feature type="domain" description="RH1" evidence="6">
    <location>
        <begin position="48"/>
        <end position="136"/>
    </location>
</feature>
<dbReference type="STRING" id="6198.A0A075AEU2"/>
<dbReference type="Gene3D" id="6.10.230.10">
    <property type="match status" value="1"/>
</dbReference>
<dbReference type="GO" id="GO:0046983">
    <property type="term" value="F:protein dimerization activity"/>
    <property type="evidence" value="ECO:0007669"/>
    <property type="project" value="InterPro"/>
</dbReference>
<dbReference type="Proteomes" id="UP000054324">
    <property type="component" value="Unassembled WGS sequence"/>
</dbReference>
<feature type="region of interest" description="Disordered" evidence="5">
    <location>
        <begin position="390"/>
        <end position="414"/>
    </location>
</feature>
<dbReference type="PROSITE" id="PS51777">
    <property type="entry name" value="RH2"/>
    <property type="match status" value="1"/>
</dbReference>
<dbReference type="GO" id="GO:0015031">
    <property type="term" value="P:protein transport"/>
    <property type="evidence" value="ECO:0007669"/>
    <property type="project" value="UniProtKB-KW"/>
</dbReference>
<dbReference type="AlphaFoldDB" id="A0A075AEU2"/>
<evidence type="ECO:0008006" key="10">
    <source>
        <dbReference type="Google" id="ProtNLM"/>
    </source>
</evidence>
<dbReference type="GO" id="GO:0005737">
    <property type="term" value="C:cytoplasm"/>
    <property type="evidence" value="ECO:0007669"/>
    <property type="project" value="TreeGrafter"/>
</dbReference>
<evidence type="ECO:0000259" key="7">
    <source>
        <dbReference type="PROSITE" id="PS51777"/>
    </source>
</evidence>
<name>A0A075AEU2_OPIVI</name>
<evidence type="ECO:0000259" key="6">
    <source>
        <dbReference type="PROSITE" id="PS51776"/>
    </source>
</evidence>
<evidence type="ECO:0000256" key="4">
    <source>
        <dbReference type="SAM" id="Coils"/>
    </source>
</evidence>
<feature type="coiled-coil region" evidence="4">
    <location>
        <begin position="128"/>
        <end position="251"/>
    </location>
</feature>
<dbReference type="RefSeq" id="XP_009169194.1">
    <property type="nucleotide sequence ID" value="XM_009170930.1"/>
</dbReference>
<keyword evidence="3 4" id="KW-0175">Coiled coil</keyword>
<evidence type="ECO:0000256" key="3">
    <source>
        <dbReference type="ARBA" id="ARBA00023054"/>
    </source>
</evidence>
<dbReference type="Pfam" id="PF09744">
    <property type="entry name" value="RH1"/>
    <property type="match status" value="1"/>
</dbReference>
<dbReference type="GO" id="GO:0036064">
    <property type="term" value="C:ciliary basal body"/>
    <property type="evidence" value="ECO:0007669"/>
    <property type="project" value="TreeGrafter"/>
</dbReference>
<keyword evidence="9" id="KW-1185">Reference proteome</keyword>
<dbReference type="CDD" id="cd14445">
    <property type="entry name" value="RILP-like"/>
    <property type="match status" value="1"/>
</dbReference>
<gene>
    <name evidence="8" type="ORF">T265_05823</name>
</gene>
<dbReference type="GeneID" id="20320005"/>
<dbReference type="GO" id="GO:0051959">
    <property type="term" value="F:dynein light intermediate chain binding"/>
    <property type="evidence" value="ECO:0007669"/>
    <property type="project" value="TreeGrafter"/>
</dbReference>
<protein>
    <recommendedName>
        <fullName evidence="10">RH1 domain-containing protein</fullName>
    </recommendedName>
</protein>
<dbReference type="InterPro" id="IPR034744">
    <property type="entry name" value="RH2"/>
</dbReference>